<accession>A0A1A7WDD8</accession>
<dbReference type="PANTHER" id="PTHR33198:SF20">
    <property type="entry name" value="RETROTRANSPOSON GAG DOMAIN-CONTAINING PROTEIN"/>
    <property type="match status" value="1"/>
</dbReference>
<reference evidence="1" key="2">
    <citation type="submission" date="2016-06" db="EMBL/GenBank/DDBJ databases">
        <title>The genome of a short-lived fish provides insights into sex chromosome evolution and the genetic control of aging.</title>
        <authorList>
            <person name="Reichwald K."/>
            <person name="Felder M."/>
            <person name="Petzold A."/>
            <person name="Koch P."/>
            <person name="Groth M."/>
            <person name="Platzer M."/>
        </authorList>
    </citation>
    <scope>NUCLEOTIDE SEQUENCE</scope>
    <source>
        <tissue evidence="1">Brain</tissue>
    </source>
</reference>
<organism evidence="1">
    <name type="scientific">Iconisemion striatum</name>
    <dbReference type="NCBI Taxonomy" id="60296"/>
    <lineage>
        <taxon>Eukaryota</taxon>
        <taxon>Metazoa</taxon>
        <taxon>Chordata</taxon>
        <taxon>Craniata</taxon>
        <taxon>Vertebrata</taxon>
        <taxon>Euteleostomi</taxon>
        <taxon>Actinopterygii</taxon>
        <taxon>Neopterygii</taxon>
        <taxon>Teleostei</taxon>
        <taxon>Neoteleostei</taxon>
        <taxon>Acanthomorphata</taxon>
        <taxon>Ovalentaria</taxon>
        <taxon>Atherinomorphae</taxon>
        <taxon>Cyprinodontiformes</taxon>
        <taxon>Nothobranchiidae</taxon>
        <taxon>Iconisemion</taxon>
    </lineage>
</organism>
<dbReference type="EMBL" id="HADW01002124">
    <property type="protein sequence ID" value="SBP03524.1"/>
    <property type="molecule type" value="Transcribed_RNA"/>
</dbReference>
<evidence type="ECO:0000313" key="1">
    <source>
        <dbReference type="EMBL" id="SBP03524.1"/>
    </source>
</evidence>
<dbReference type="AlphaFoldDB" id="A0A1A7WDD8"/>
<reference evidence="1" key="1">
    <citation type="submission" date="2016-05" db="EMBL/GenBank/DDBJ databases">
        <authorList>
            <person name="Lavstsen T."/>
            <person name="Jespersen J.S."/>
        </authorList>
    </citation>
    <scope>NUCLEOTIDE SEQUENCE</scope>
    <source>
        <tissue evidence="1">Brain</tissue>
    </source>
</reference>
<feature type="non-terminal residue" evidence="1">
    <location>
        <position position="1"/>
    </location>
</feature>
<name>A0A1A7WDD8_9TELE</name>
<evidence type="ECO:0008006" key="2">
    <source>
        <dbReference type="Google" id="ProtNLM"/>
    </source>
</evidence>
<sequence length="226" mass="26002">KNTVYERYVFRSRMQQPEETFDSFITDLKLKTQSCDFGELKDSMIGDQIVYGIYDKSTRERLLRDTKLTLEEAERLCHTSELALQHAKTFNDVSATVVTDSFKVAVVKRMMGWAVPQKTGKYVLHSCKWYGGRHQPHQCPAFGKMCLKCNGKNYFAKQCFSKAKSKTVRMVDETELIETFFVGLVSCEDVYSNHHQKQDGKQDSVSDDMWTQGRFKAFGGPRQDGL</sequence>
<proteinExistence type="predicted"/>
<protein>
    <recommendedName>
        <fullName evidence="2">Tick transposon</fullName>
    </recommendedName>
</protein>
<dbReference type="PANTHER" id="PTHR33198">
    <property type="entry name" value="ANK_REP_REGION DOMAIN-CONTAINING PROTEIN-RELATED"/>
    <property type="match status" value="1"/>
</dbReference>
<gene>
    <name evidence="1" type="primary">Nfu_g_1_012561</name>
</gene>